<dbReference type="RefSeq" id="WP_204027106.1">
    <property type="nucleotide sequence ID" value="NZ_BOOW01000023.1"/>
</dbReference>
<evidence type="ECO:0000313" key="2">
    <source>
        <dbReference type="EMBL" id="GII93592.1"/>
    </source>
</evidence>
<comment type="caution">
    <text evidence="2">The sequence shown here is derived from an EMBL/GenBank/DDBJ whole genome shotgun (WGS) entry which is preliminary data.</text>
</comment>
<accession>A0A919RH17</accession>
<keyword evidence="3" id="KW-1185">Reference proteome</keyword>
<evidence type="ECO:0000313" key="3">
    <source>
        <dbReference type="Proteomes" id="UP000606172"/>
    </source>
</evidence>
<reference evidence="2" key="1">
    <citation type="submission" date="2021-01" db="EMBL/GenBank/DDBJ databases">
        <title>Whole genome shotgun sequence of Sinosporangium siamense NBRC 109515.</title>
        <authorList>
            <person name="Komaki H."/>
            <person name="Tamura T."/>
        </authorList>
    </citation>
    <scope>NUCLEOTIDE SEQUENCE</scope>
    <source>
        <strain evidence="2">NBRC 109515</strain>
    </source>
</reference>
<gene>
    <name evidence="2" type="ORF">Ssi02_38230</name>
</gene>
<dbReference type="Proteomes" id="UP000606172">
    <property type="component" value="Unassembled WGS sequence"/>
</dbReference>
<organism evidence="2 3">
    <name type="scientific">Sinosporangium siamense</name>
    <dbReference type="NCBI Taxonomy" id="1367973"/>
    <lineage>
        <taxon>Bacteria</taxon>
        <taxon>Bacillati</taxon>
        <taxon>Actinomycetota</taxon>
        <taxon>Actinomycetes</taxon>
        <taxon>Streptosporangiales</taxon>
        <taxon>Streptosporangiaceae</taxon>
        <taxon>Sinosporangium</taxon>
    </lineage>
</organism>
<dbReference type="AlphaFoldDB" id="A0A919RH17"/>
<protein>
    <submittedName>
        <fullName evidence="2">Uncharacterized protein</fullName>
    </submittedName>
</protein>
<evidence type="ECO:0000256" key="1">
    <source>
        <dbReference type="SAM" id="MobiDB-lite"/>
    </source>
</evidence>
<sequence length="45" mass="5187">MRTRANTEPETPKTRSYLETLARQAKQARENRRHAVPAAEPAPER</sequence>
<name>A0A919RH17_9ACTN</name>
<feature type="region of interest" description="Disordered" evidence="1">
    <location>
        <begin position="23"/>
        <end position="45"/>
    </location>
</feature>
<dbReference type="EMBL" id="BOOW01000023">
    <property type="protein sequence ID" value="GII93592.1"/>
    <property type="molecule type" value="Genomic_DNA"/>
</dbReference>
<proteinExistence type="predicted"/>